<protein>
    <recommendedName>
        <fullName evidence="18">Thiamine phosphate synthase/TenI domain-containing protein</fullName>
    </recommendedName>
</protein>
<dbReference type="SUPFAM" id="SSF51391">
    <property type="entry name" value="Thiamin phosphate synthase"/>
    <property type="match status" value="1"/>
</dbReference>
<dbReference type="CDD" id="cd00564">
    <property type="entry name" value="TMP_TenI"/>
    <property type="match status" value="1"/>
</dbReference>
<dbReference type="HAMAP" id="MF_00097">
    <property type="entry name" value="TMP_synthase"/>
    <property type="match status" value="1"/>
</dbReference>
<evidence type="ECO:0000256" key="14">
    <source>
        <dbReference type="ARBA" id="ARBA00047851"/>
    </source>
</evidence>
<dbReference type="InterPro" id="IPR022998">
    <property type="entry name" value="ThiamineP_synth_TenI"/>
</dbReference>
<dbReference type="FunFam" id="3.20.20.70:FF:000104">
    <property type="entry name" value="Thiamine biosynthetic bifunctional enzyme"/>
    <property type="match status" value="1"/>
</dbReference>
<evidence type="ECO:0000256" key="8">
    <source>
        <dbReference type="ARBA" id="ARBA00022741"/>
    </source>
</evidence>
<evidence type="ECO:0000256" key="15">
    <source>
        <dbReference type="ARBA" id="ARBA00047883"/>
    </source>
</evidence>
<evidence type="ECO:0000256" key="10">
    <source>
        <dbReference type="ARBA" id="ARBA00022840"/>
    </source>
</evidence>
<keyword evidence="8" id="KW-0547">Nucleotide-binding</keyword>
<evidence type="ECO:0000256" key="7">
    <source>
        <dbReference type="ARBA" id="ARBA00022723"/>
    </source>
</evidence>
<evidence type="ECO:0000256" key="5">
    <source>
        <dbReference type="ARBA" id="ARBA00005165"/>
    </source>
</evidence>
<evidence type="ECO:0000256" key="11">
    <source>
        <dbReference type="ARBA" id="ARBA00022842"/>
    </source>
</evidence>
<dbReference type="NCBIfam" id="TIGR00694">
    <property type="entry name" value="thiM"/>
    <property type="match status" value="1"/>
</dbReference>
<evidence type="ECO:0000256" key="2">
    <source>
        <dbReference type="ARBA" id="ARBA00001946"/>
    </source>
</evidence>
<keyword evidence="10" id="KW-0067">ATP-binding</keyword>
<comment type="similarity">
    <text evidence="16">In the C-terminal section; belongs to the Thz kinase family.</text>
</comment>
<comment type="similarity">
    <text evidence="17">In the N-terminal section; belongs to the thiamine-phosphate synthase family.</text>
</comment>
<evidence type="ECO:0000256" key="1">
    <source>
        <dbReference type="ARBA" id="ARBA00001771"/>
    </source>
</evidence>
<reference evidence="19 20" key="1">
    <citation type="submission" date="2020-07" db="EMBL/GenBank/DDBJ databases">
        <title>The yeast mating-type switching endonuclease HO is a domesticated member of an unorthodox homing genetic element family.</title>
        <authorList>
            <person name="Coughlan A.Y."/>
            <person name="Lombardi L."/>
            <person name="Braun-Galleani S."/>
            <person name="Martos A.R."/>
            <person name="Galeote V."/>
            <person name="Bigey F."/>
            <person name="Dequin S."/>
            <person name="Byrne K.P."/>
            <person name="Wolfe K.H."/>
        </authorList>
    </citation>
    <scope>NUCLEOTIDE SEQUENCE [LARGE SCALE GENOMIC DNA]</scope>
    <source>
        <strain evidence="19 20">NRRL Y-6702</strain>
    </source>
</reference>
<comment type="catalytic activity">
    <reaction evidence="15">
        <text>2-[(2R,5Z)-2-carboxy-4-methylthiazol-5(2H)-ylidene]ethyl phosphate + 4-amino-2-methyl-5-(diphosphooxymethyl)pyrimidine + 2 H(+) = thiamine phosphate + CO2 + diphosphate</text>
        <dbReference type="Rhea" id="RHEA:47844"/>
        <dbReference type="ChEBI" id="CHEBI:15378"/>
        <dbReference type="ChEBI" id="CHEBI:16526"/>
        <dbReference type="ChEBI" id="CHEBI:33019"/>
        <dbReference type="ChEBI" id="CHEBI:37575"/>
        <dbReference type="ChEBI" id="CHEBI:57841"/>
        <dbReference type="ChEBI" id="CHEBI:62899"/>
        <dbReference type="EC" id="2.5.1.3"/>
    </reaction>
</comment>
<keyword evidence="7" id="KW-0479">Metal-binding</keyword>
<gene>
    <name evidence="19" type="ORF">HG535_0B01000</name>
</gene>
<evidence type="ECO:0000256" key="3">
    <source>
        <dbReference type="ARBA" id="ARBA00003814"/>
    </source>
</evidence>
<feature type="domain" description="Thiamine phosphate synthase/TenI" evidence="18">
    <location>
        <begin position="11"/>
        <end position="211"/>
    </location>
</feature>
<dbReference type="GO" id="GO:0009229">
    <property type="term" value="P:thiamine diphosphate biosynthetic process"/>
    <property type="evidence" value="ECO:0007669"/>
    <property type="project" value="UniProtKB-UniPathway"/>
</dbReference>
<evidence type="ECO:0000256" key="16">
    <source>
        <dbReference type="ARBA" id="ARBA00061146"/>
    </source>
</evidence>
<comment type="cofactor">
    <cofactor evidence="2">
        <name>Mg(2+)</name>
        <dbReference type="ChEBI" id="CHEBI:18420"/>
    </cofactor>
</comment>
<comment type="catalytic activity">
    <reaction evidence="13">
        <text>4-methyl-5-(2-phosphooxyethyl)-thiazole + 4-amino-2-methyl-5-(diphosphooxymethyl)pyrimidine + H(+) = thiamine phosphate + diphosphate</text>
        <dbReference type="Rhea" id="RHEA:22328"/>
        <dbReference type="ChEBI" id="CHEBI:15378"/>
        <dbReference type="ChEBI" id="CHEBI:33019"/>
        <dbReference type="ChEBI" id="CHEBI:37575"/>
        <dbReference type="ChEBI" id="CHEBI:57841"/>
        <dbReference type="ChEBI" id="CHEBI:58296"/>
        <dbReference type="EC" id="2.5.1.3"/>
    </reaction>
</comment>
<comment type="catalytic activity">
    <reaction evidence="14">
        <text>2-(2-carboxy-4-methylthiazol-5-yl)ethyl phosphate + 4-amino-2-methyl-5-(diphosphooxymethyl)pyrimidine + 2 H(+) = thiamine phosphate + CO2 + diphosphate</text>
        <dbReference type="Rhea" id="RHEA:47848"/>
        <dbReference type="ChEBI" id="CHEBI:15378"/>
        <dbReference type="ChEBI" id="CHEBI:16526"/>
        <dbReference type="ChEBI" id="CHEBI:33019"/>
        <dbReference type="ChEBI" id="CHEBI:37575"/>
        <dbReference type="ChEBI" id="CHEBI:57841"/>
        <dbReference type="ChEBI" id="CHEBI:62890"/>
        <dbReference type="EC" id="2.5.1.3"/>
    </reaction>
</comment>
<comment type="pathway">
    <text evidence="4">Cofactor biosynthesis; thiamine diphosphate biosynthesis; 4-methyl-5-(2-phosphoethyl)-thiazole from 5-(2-hydroxyethyl)-4-methylthiazole: step 1/1.</text>
</comment>
<dbReference type="InterPro" id="IPR029056">
    <property type="entry name" value="Ribokinase-like"/>
</dbReference>
<dbReference type="Proteomes" id="UP000509704">
    <property type="component" value="Chromosome 2"/>
</dbReference>
<dbReference type="InterPro" id="IPR034291">
    <property type="entry name" value="TMP_synthase"/>
</dbReference>
<evidence type="ECO:0000256" key="17">
    <source>
        <dbReference type="ARBA" id="ARBA00061283"/>
    </source>
</evidence>
<dbReference type="Gene3D" id="3.20.20.70">
    <property type="entry name" value="Aldolase class I"/>
    <property type="match status" value="1"/>
</dbReference>
<sequence length="538" mass="58275">MFDKKSVDYSLYLVTDSGMLPTGTSLYSQVKAGLENGVTLVQLREKETDTKTFVEEALKIHELCQQFNVPLIINDRIDVALAINAEGVHVGQDDMPIPLVRKLLGPNKILGWSVGKTSEVERLAQWGPEMIDYIGIGMVFATSTKKNPKKSPMGPQGVIGILNALETSKATWCRTVAIGGLHPVNIERVLYQCVSTSGKRSLDGISVVSDIMAAADAAAATVNLHTLLRKKTFQFVDLYLGNGELKPEGLKNVIEQVKQNRPLVQHITNKVHQNFGANVTLALGSSPIMSEIKSEVHDLARIPHATLLLNTGSVAPLDMVQEAILAYNQVGRPIVFDPVGYSATETRHVLNDTLLSSGQFTCIKGNSSEILSLAKLSVEKMKGVDAHTGTIDKKLLERATRLVAYQYKTVVVCTGEYDFIADGTVSGQYALSVGSRGKTVETIPCLVIENGPIEIMGHITASGCSLGSTIACFIGGLNTNGNLFEAVVAAVLLYKSAGKLAAERCQGSGSFYFQLVDALYQLFRDNKPETWTANFQRL</sequence>
<dbReference type="EMBL" id="CP058605">
    <property type="protein sequence ID" value="QLG71062.1"/>
    <property type="molecule type" value="Genomic_DNA"/>
</dbReference>
<dbReference type="PANTHER" id="PTHR20857">
    <property type="entry name" value="THIAMINE-PHOSPHATE PYROPHOSPHORYLASE"/>
    <property type="match status" value="1"/>
</dbReference>
<dbReference type="GO" id="GO:0009228">
    <property type="term" value="P:thiamine biosynthetic process"/>
    <property type="evidence" value="ECO:0007669"/>
    <property type="project" value="UniProtKB-KW"/>
</dbReference>
<evidence type="ECO:0000256" key="9">
    <source>
        <dbReference type="ARBA" id="ARBA00022777"/>
    </source>
</evidence>
<dbReference type="InterPro" id="IPR036206">
    <property type="entry name" value="ThiamineP_synth_sf"/>
</dbReference>
<dbReference type="Pfam" id="PF02581">
    <property type="entry name" value="TMP-TENI"/>
    <property type="match status" value="1"/>
</dbReference>
<dbReference type="AlphaFoldDB" id="A0A7H9AZK9"/>
<keyword evidence="11" id="KW-0460">Magnesium</keyword>
<evidence type="ECO:0000256" key="12">
    <source>
        <dbReference type="ARBA" id="ARBA00022977"/>
    </source>
</evidence>
<name>A0A7H9AZK9_ZYGMR</name>
<evidence type="ECO:0000256" key="13">
    <source>
        <dbReference type="ARBA" id="ARBA00047334"/>
    </source>
</evidence>
<dbReference type="FunFam" id="3.40.1190.20:FF:000055">
    <property type="entry name" value="Hydroxyethylthiazole kinase"/>
    <property type="match status" value="1"/>
</dbReference>
<keyword evidence="20" id="KW-1185">Reference proteome</keyword>
<dbReference type="GeneID" id="59234723"/>
<dbReference type="PANTHER" id="PTHR20857:SF23">
    <property type="entry name" value="THIAMINE BIOSYNTHETIC BIFUNCTIONAL ENZYME"/>
    <property type="match status" value="1"/>
</dbReference>
<dbReference type="Pfam" id="PF02110">
    <property type="entry name" value="HK"/>
    <property type="match status" value="1"/>
</dbReference>
<dbReference type="UniPathway" id="UPA00060">
    <property type="reaction ID" value="UER00139"/>
</dbReference>
<dbReference type="NCBIfam" id="TIGR00693">
    <property type="entry name" value="thiE"/>
    <property type="match status" value="1"/>
</dbReference>
<dbReference type="InterPro" id="IPR000417">
    <property type="entry name" value="Hyethyz_kinase"/>
</dbReference>
<evidence type="ECO:0000313" key="19">
    <source>
        <dbReference type="EMBL" id="QLG71062.1"/>
    </source>
</evidence>
<dbReference type="GO" id="GO:0005524">
    <property type="term" value="F:ATP binding"/>
    <property type="evidence" value="ECO:0007669"/>
    <property type="project" value="UniProtKB-KW"/>
</dbReference>
<dbReference type="GO" id="GO:0005737">
    <property type="term" value="C:cytoplasm"/>
    <property type="evidence" value="ECO:0007669"/>
    <property type="project" value="TreeGrafter"/>
</dbReference>
<keyword evidence="12" id="KW-0784">Thiamine biosynthesis</keyword>
<dbReference type="GO" id="GO:0000287">
    <property type="term" value="F:magnesium ion binding"/>
    <property type="evidence" value="ECO:0007669"/>
    <property type="project" value="InterPro"/>
</dbReference>
<dbReference type="GO" id="GO:0004417">
    <property type="term" value="F:hydroxyethylthiazole kinase activity"/>
    <property type="evidence" value="ECO:0007669"/>
    <property type="project" value="UniProtKB-EC"/>
</dbReference>
<dbReference type="KEGG" id="zmk:HG535_0B01000"/>
<dbReference type="PRINTS" id="PR01099">
    <property type="entry name" value="HYETHTZKNASE"/>
</dbReference>
<comment type="catalytic activity">
    <reaction evidence="1">
        <text>5-(2-hydroxyethyl)-4-methylthiazole + ATP = 4-methyl-5-(2-phosphooxyethyl)-thiazole + ADP + H(+)</text>
        <dbReference type="Rhea" id="RHEA:24212"/>
        <dbReference type="ChEBI" id="CHEBI:15378"/>
        <dbReference type="ChEBI" id="CHEBI:17957"/>
        <dbReference type="ChEBI" id="CHEBI:30616"/>
        <dbReference type="ChEBI" id="CHEBI:58296"/>
        <dbReference type="ChEBI" id="CHEBI:456216"/>
        <dbReference type="EC" id="2.7.1.50"/>
    </reaction>
</comment>
<dbReference type="RefSeq" id="XP_037142790.1">
    <property type="nucleotide sequence ID" value="XM_037286895.1"/>
</dbReference>
<dbReference type="InterPro" id="IPR013785">
    <property type="entry name" value="Aldolase_TIM"/>
</dbReference>
<keyword evidence="6" id="KW-0808">Transferase</keyword>
<evidence type="ECO:0000313" key="20">
    <source>
        <dbReference type="Proteomes" id="UP000509704"/>
    </source>
</evidence>
<dbReference type="GO" id="GO:0004789">
    <property type="term" value="F:thiamine-phosphate diphosphorylase activity"/>
    <property type="evidence" value="ECO:0007669"/>
    <property type="project" value="UniProtKB-EC"/>
</dbReference>
<dbReference type="OrthoDB" id="4994at2759"/>
<evidence type="ECO:0000256" key="4">
    <source>
        <dbReference type="ARBA" id="ARBA00004868"/>
    </source>
</evidence>
<comment type="function">
    <text evidence="3">Condenses 4-methyl-5-(beta-hydroxyethyl)thiazole monophosphate (THZ-P) and 2-methyl-4-amino-5-hydroxymethyl pyrimidine pyrophosphate (HMP-PP) to form thiamine monophosphate (TMP).</text>
</comment>
<keyword evidence="9" id="KW-0418">Kinase</keyword>
<dbReference type="Gene3D" id="3.40.1190.20">
    <property type="match status" value="1"/>
</dbReference>
<comment type="pathway">
    <text evidence="5">Cofactor biosynthesis; thiamine diphosphate biosynthesis; thiamine phosphate from 4-amino-2-methyl-5-diphosphomethylpyrimidine and 4-methyl-5-(2-phosphoethyl)-thiazole: step 1/1.</text>
</comment>
<dbReference type="CDD" id="cd01170">
    <property type="entry name" value="THZ_kinase"/>
    <property type="match status" value="1"/>
</dbReference>
<evidence type="ECO:0000259" key="18">
    <source>
        <dbReference type="Pfam" id="PF02581"/>
    </source>
</evidence>
<organism evidence="19 20">
    <name type="scientific">Zygotorulaspora mrakii</name>
    <name type="common">Zygosaccharomyces mrakii</name>
    <dbReference type="NCBI Taxonomy" id="42260"/>
    <lineage>
        <taxon>Eukaryota</taxon>
        <taxon>Fungi</taxon>
        <taxon>Dikarya</taxon>
        <taxon>Ascomycota</taxon>
        <taxon>Saccharomycotina</taxon>
        <taxon>Saccharomycetes</taxon>
        <taxon>Saccharomycetales</taxon>
        <taxon>Saccharomycetaceae</taxon>
        <taxon>Zygotorulaspora</taxon>
    </lineage>
</organism>
<accession>A0A7H9AZK9</accession>
<proteinExistence type="inferred from homology"/>
<evidence type="ECO:0000256" key="6">
    <source>
        <dbReference type="ARBA" id="ARBA00022679"/>
    </source>
</evidence>
<dbReference type="SUPFAM" id="SSF53613">
    <property type="entry name" value="Ribokinase-like"/>
    <property type="match status" value="1"/>
</dbReference>